<feature type="compositionally biased region" description="Polar residues" evidence="13">
    <location>
        <begin position="789"/>
        <end position="798"/>
    </location>
</feature>
<dbReference type="SMART" id="SM00355">
    <property type="entry name" value="ZnF_C2H2"/>
    <property type="match status" value="5"/>
</dbReference>
<dbReference type="CDD" id="cd16615">
    <property type="entry name" value="RING-HC_ZNF598"/>
    <property type="match status" value="1"/>
</dbReference>
<dbReference type="Pfam" id="PF25447">
    <property type="entry name" value="RING_ZNF598"/>
    <property type="match status" value="1"/>
</dbReference>
<evidence type="ECO:0000256" key="7">
    <source>
        <dbReference type="ARBA" id="ARBA00022679"/>
    </source>
</evidence>
<evidence type="ECO:0000256" key="8">
    <source>
        <dbReference type="ARBA" id="ARBA00022723"/>
    </source>
</evidence>
<feature type="region of interest" description="Disordered" evidence="13">
    <location>
        <begin position="717"/>
        <end position="803"/>
    </location>
</feature>
<evidence type="ECO:0000313" key="15">
    <source>
        <dbReference type="EMBL" id="VDI62634.1"/>
    </source>
</evidence>
<organism evidence="15 16">
    <name type="scientific">Mytilus galloprovincialis</name>
    <name type="common">Mediterranean mussel</name>
    <dbReference type="NCBI Taxonomy" id="29158"/>
    <lineage>
        <taxon>Eukaryota</taxon>
        <taxon>Metazoa</taxon>
        <taxon>Spiralia</taxon>
        <taxon>Lophotrochozoa</taxon>
        <taxon>Mollusca</taxon>
        <taxon>Bivalvia</taxon>
        <taxon>Autobranchia</taxon>
        <taxon>Pteriomorphia</taxon>
        <taxon>Mytilida</taxon>
        <taxon>Mytiloidea</taxon>
        <taxon>Mytilidae</taxon>
        <taxon>Mytilinae</taxon>
        <taxon>Mytilus</taxon>
    </lineage>
</organism>
<dbReference type="PANTHER" id="PTHR22938:SF0">
    <property type="entry name" value="E3 UBIQUITIN-PROTEIN LIGASE ZNF598"/>
    <property type="match status" value="1"/>
</dbReference>
<feature type="compositionally biased region" description="Basic and acidic residues" evidence="13">
    <location>
        <begin position="428"/>
        <end position="441"/>
    </location>
</feature>
<feature type="region of interest" description="Disordered" evidence="13">
    <location>
        <begin position="602"/>
        <end position="685"/>
    </location>
</feature>
<dbReference type="PROSITE" id="PS00028">
    <property type="entry name" value="ZINC_FINGER_C2H2_1"/>
    <property type="match status" value="1"/>
</dbReference>
<dbReference type="InterPro" id="IPR059042">
    <property type="entry name" value="Znf_C2H2_ZNF598"/>
</dbReference>
<dbReference type="GO" id="GO:0008270">
    <property type="term" value="F:zinc ion binding"/>
    <property type="evidence" value="ECO:0007669"/>
    <property type="project" value="UniProtKB-KW"/>
</dbReference>
<keyword evidence="6" id="KW-0597">Phosphoprotein</keyword>
<dbReference type="Pfam" id="PF23208">
    <property type="entry name" value="zf_C2H2_ZNF598"/>
    <property type="match status" value="1"/>
</dbReference>
<dbReference type="GO" id="GO:0005737">
    <property type="term" value="C:cytoplasm"/>
    <property type="evidence" value="ECO:0007669"/>
    <property type="project" value="UniProtKB-SubCell"/>
</dbReference>
<keyword evidence="10" id="KW-0862">Zinc</keyword>
<dbReference type="InterPro" id="IPR057634">
    <property type="entry name" value="PAH_ZNF598/HEL2"/>
</dbReference>
<feature type="compositionally biased region" description="Basic and acidic residues" evidence="13">
    <location>
        <begin position="663"/>
        <end position="682"/>
    </location>
</feature>
<evidence type="ECO:0000313" key="16">
    <source>
        <dbReference type="Proteomes" id="UP000596742"/>
    </source>
</evidence>
<feature type="compositionally biased region" description="Low complexity" evidence="13">
    <location>
        <begin position="757"/>
        <end position="771"/>
    </location>
</feature>
<dbReference type="GO" id="GO:0016567">
    <property type="term" value="P:protein ubiquitination"/>
    <property type="evidence" value="ECO:0007669"/>
    <property type="project" value="TreeGrafter"/>
</dbReference>
<evidence type="ECO:0000256" key="4">
    <source>
        <dbReference type="ARBA" id="ARBA00012483"/>
    </source>
</evidence>
<comment type="pathway">
    <text evidence="3">Protein modification; protein ubiquitination.</text>
</comment>
<sequence>MESRMSSCPVCHEGIDVFAVGCCDHVICYKCSCRMRVLCEQFYCPICRTDLPQVYLIKEALKFSEIPRYGYIPNRRNKIFFQNEDIKHSFDNILENRCQICAHARPERSFKDLQNHLRKQHTLFYCNLCVDHLTLLPSERKFYNRQDLATHRRQGDKDDKSYKGHPNCEFCDERYFDKDELYRHLRKDHYFCHFCDPEGCSEFYNDYQSLRNHFGEKHYLCQEGDCAGVEVRLTHAFRSKIDFQAHTTAEHANNLTKAQAKQLRTIDIDYQLPRRETQRRRDRGGVNTGDYEDVRPVQTQVFHNNRGSRGRQRYEEPRGYRRGNFSEEDVQKAIHASLDVMKEKEKVEEQPEKEEEEEVKVLRNAKNFPVLGNNDLRVDSPDDSDHKDSDSEALDFSMAQQIALKNKRSVQVGRLISEEFPSLSGEPSTKDKTAETLEKKPAIVKTSKPEPIVKSQPVSKSVSKPVSKFTVSKGLVVDDFPGLPTKSSSINSALGSAKWVPKQTAKETKQAAAMPVQVTMNVSANNQKSSKNKTKSSNKAFQDEKDFPSLGGQPTSTSASNMNWLQKSAKGKSKPIQERKPIDWFDADNDFDFSIENVTKLSKPILTDDKNSNTSDSKKKKKKKDKSKPSDNDIINDSKPKGGSSLDSIASSLFSTKGVTNREPVKVESPKVVRKEESDRSASPENFKIVHKKVKTADIPEDNNKFSILSNETEIKPFVESKPRFVPKQNDKNLKLDDFPTLGSSNQSKAPPPGFAKPLPSNSSVPSVKPPGFDNVSSSKRPPPGFAMPTSSQKNGHSTSEEKSCTFTLKNIMPMMTEMSNFDYVAPENSKVRNQKLIGDIRLHLGEDIENFDQFKTVSASFRQGTTDATEYYKQCEQLIGKDNFDIIFSELLVLLPDINKQQELLTTYKSIQEKNKSGHVIRISGKSADAPWKQTSNFQTCPTCRQVLLSSDYTEHTSIHGSASDFPSLGDGGGGHCLRSWVKGK</sequence>
<dbReference type="InterPro" id="IPR044288">
    <property type="entry name" value="ZNF598/HEL2"/>
</dbReference>
<evidence type="ECO:0000256" key="9">
    <source>
        <dbReference type="ARBA" id="ARBA00022771"/>
    </source>
</evidence>
<evidence type="ECO:0000256" key="3">
    <source>
        <dbReference type="ARBA" id="ARBA00004906"/>
    </source>
</evidence>
<comment type="caution">
    <text evidence="15">The sequence shown here is derived from an EMBL/GenBank/DDBJ whole genome shotgun (WGS) entry which is preliminary data.</text>
</comment>
<evidence type="ECO:0000256" key="2">
    <source>
        <dbReference type="ARBA" id="ARBA00004496"/>
    </source>
</evidence>
<gene>
    <name evidence="15" type="ORF">MGAL_10B002988</name>
</gene>
<dbReference type="AlphaFoldDB" id="A0A8B6GDW5"/>
<evidence type="ECO:0000256" key="12">
    <source>
        <dbReference type="PROSITE-ProRule" id="PRU00175"/>
    </source>
</evidence>
<dbReference type="Pfam" id="PF23202">
    <property type="entry name" value="PAH_ZNF598"/>
    <property type="match status" value="1"/>
</dbReference>
<proteinExistence type="inferred from homology"/>
<dbReference type="InterPro" id="IPR041888">
    <property type="entry name" value="RING-HC_ZNF598/HEL2"/>
</dbReference>
<dbReference type="InterPro" id="IPR001841">
    <property type="entry name" value="Znf_RING"/>
</dbReference>
<feature type="region of interest" description="Disordered" evidence="13">
    <location>
        <begin position="495"/>
        <end position="582"/>
    </location>
</feature>
<keyword evidence="7" id="KW-0808">Transferase</keyword>
<evidence type="ECO:0000256" key="5">
    <source>
        <dbReference type="ARBA" id="ARBA00022490"/>
    </source>
</evidence>
<feature type="domain" description="RING-type" evidence="14">
    <location>
        <begin position="8"/>
        <end position="48"/>
    </location>
</feature>
<name>A0A8B6GDW5_MYTGA</name>
<feature type="compositionally biased region" description="Polar residues" evidence="13">
    <location>
        <begin position="552"/>
        <end position="566"/>
    </location>
</feature>
<dbReference type="GO" id="GO:0061630">
    <property type="term" value="F:ubiquitin protein ligase activity"/>
    <property type="evidence" value="ECO:0007669"/>
    <property type="project" value="UniProtKB-EC"/>
</dbReference>
<feature type="compositionally biased region" description="Basic and acidic residues" evidence="13">
    <location>
        <begin position="627"/>
        <end position="640"/>
    </location>
</feature>
<feature type="compositionally biased region" description="Low complexity" evidence="13">
    <location>
        <begin position="644"/>
        <end position="655"/>
    </location>
</feature>
<dbReference type="OrthoDB" id="3838338at2759"/>
<dbReference type="InterPro" id="IPR013087">
    <property type="entry name" value="Znf_C2H2_type"/>
</dbReference>
<evidence type="ECO:0000256" key="10">
    <source>
        <dbReference type="ARBA" id="ARBA00022833"/>
    </source>
</evidence>
<dbReference type="PANTHER" id="PTHR22938">
    <property type="entry name" value="ZINC FINGER PROTEIN 598"/>
    <property type="match status" value="1"/>
</dbReference>
<dbReference type="EMBL" id="UYJE01008281">
    <property type="protein sequence ID" value="VDI62634.1"/>
    <property type="molecule type" value="Genomic_DNA"/>
</dbReference>
<feature type="region of interest" description="Disordered" evidence="13">
    <location>
        <begin position="342"/>
        <end position="392"/>
    </location>
</feature>
<feature type="compositionally biased region" description="Basic and acidic residues" evidence="13">
    <location>
        <begin position="717"/>
        <end position="738"/>
    </location>
</feature>
<dbReference type="EC" id="2.3.2.27" evidence="4"/>
<evidence type="ECO:0000256" key="11">
    <source>
        <dbReference type="ARBA" id="ARBA00035113"/>
    </source>
</evidence>
<keyword evidence="16" id="KW-1185">Reference proteome</keyword>
<dbReference type="GO" id="GO:0072344">
    <property type="term" value="P:rescue of stalled ribosome"/>
    <property type="evidence" value="ECO:0007669"/>
    <property type="project" value="InterPro"/>
</dbReference>
<comment type="subcellular location">
    <subcellularLocation>
        <location evidence="2">Cytoplasm</location>
    </subcellularLocation>
</comment>
<keyword evidence="9 12" id="KW-0863">Zinc-finger</keyword>
<evidence type="ECO:0000256" key="1">
    <source>
        <dbReference type="ARBA" id="ARBA00000900"/>
    </source>
</evidence>
<dbReference type="GO" id="GO:0043022">
    <property type="term" value="F:ribosome binding"/>
    <property type="evidence" value="ECO:0007669"/>
    <property type="project" value="TreeGrafter"/>
</dbReference>
<comment type="catalytic activity">
    <reaction evidence="1">
        <text>S-ubiquitinyl-[E2 ubiquitin-conjugating enzyme]-L-cysteine + [acceptor protein]-L-lysine = [E2 ubiquitin-conjugating enzyme]-L-cysteine + N(6)-ubiquitinyl-[acceptor protein]-L-lysine.</text>
        <dbReference type="EC" id="2.3.2.27"/>
    </reaction>
</comment>
<dbReference type="PROSITE" id="PS50089">
    <property type="entry name" value="ZF_RING_2"/>
    <property type="match status" value="1"/>
</dbReference>
<keyword evidence="5" id="KW-0963">Cytoplasm</keyword>
<accession>A0A8B6GDW5</accession>
<feature type="region of interest" description="Disordered" evidence="13">
    <location>
        <begin position="271"/>
        <end position="291"/>
    </location>
</feature>
<evidence type="ECO:0000259" key="14">
    <source>
        <dbReference type="PROSITE" id="PS50089"/>
    </source>
</evidence>
<comment type="similarity">
    <text evidence="11">Belongs to the ZNF598/HEL2 family.</text>
</comment>
<evidence type="ECO:0000256" key="6">
    <source>
        <dbReference type="ARBA" id="ARBA00022553"/>
    </source>
</evidence>
<dbReference type="Proteomes" id="UP000596742">
    <property type="component" value="Unassembled WGS sequence"/>
</dbReference>
<feature type="compositionally biased region" description="Basic and acidic residues" evidence="13">
    <location>
        <begin position="376"/>
        <end position="390"/>
    </location>
</feature>
<keyword evidence="8" id="KW-0479">Metal-binding</keyword>
<evidence type="ECO:0000256" key="13">
    <source>
        <dbReference type="SAM" id="MobiDB-lite"/>
    </source>
</evidence>
<reference evidence="15" key="1">
    <citation type="submission" date="2018-11" db="EMBL/GenBank/DDBJ databases">
        <authorList>
            <person name="Alioto T."/>
            <person name="Alioto T."/>
        </authorList>
    </citation>
    <scope>NUCLEOTIDE SEQUENCE</scope>
</reference>
<feature type="region of interest" description="Disordered" evidence="13">
    <location>
        <begin position="421"/>
        <end position="443"/>
    </location>
</feature>
<protein>
    <recommendedName>
        <fullName evidence="4">RING-type E3 ubiquitin transferase</fullName>
        <ecNumber evidence="4">2.3.2.27</ecNumber>
    </recommendedName>
</protein>